<dbReference type="EMBL" id="JXTB01000076">
    <property type="protein sequence ID" value="PON66884.1"/>
    <property type="molecule type" value="Genomic_DNA"/>
</dbReference>
<evidence type="ECO:0000313" key="1">
    <source>
        <dbReference type="EMBL" id="PON66884.1"/>
    </source>
</evidence>
<name>A0A2P5D0Q2_PARAD</name>
<protein>
    <submittedName>
        <fullName evidence="1">Uncharacterized protein</fullName>
    </submittedName>
</protein>
<comment type="caution">
    <text evidence="1">The sequence shown here is derived from an EMBL/GenBank/DDBJ whole genome shotgun (WGS) entry which is preliminary data.</text>
</comment>
<dbReference type="AlphaFoldDB" id="A0A2P5D0Q2"/>
<keyword evidence="2" id="KW-1185">Reference proteome</keyword>
<dbReference type="Proteomes" id="UP000237105">
    <property type="component" value="Unassembled WGS sequence"/>
</dbReference>
<reference evidence="2" key="1">
    <citation type="submission" date="2016-06" db="EMBL/GenBank/DDBJ databases">
        <title>Parallel loss of symbiosis genes in relatives of nitrogen-fixing non-legume Parasponia.</title>
        <authorList>
            <person name="Van Velzen R."/>
            <person name="Holmer R."/>
            <person name="Bu F."/>
            <person name="Rutten L."/>
            <person name="Van Zeijl A."/>
            <person name="Liu W."/>
            <person name="Santuari L."/>
            <person name="Cao Q."/>
            <person name="Sharma T."/>
            <person name="Shen D."/>
            <person name="Roswanjaya Y."/>
            <person name="Wardhani T."/>
            <person name="Kalhor M.S."/>
            <person name="Jansen J."/>
            <person name="Van den Hoogen J."/>
            <person name="Gungor B."/>
            <person name="Hartog M."/>
            <person name="Hontelez J."/>
            <person name="Verver J."/>
            <person name="Yang W.-C."/>
            <person name="Schijlen E."/>
            <person name="Repin R."/>
            <person name="Schilthuizen M."/>
            <person name="Schranz E."/>
            <person name="Heidstra R."/>
            <person name="Miyata K."/>
            <person name="Fedorova E."/>
            <person name="Kohlen W."/>
            <person name="Bisseling T."/>
            <person name="Smit S."/>
            <person name="Geurts R."/>
        </authorList>
    </citation>
    <scope>NUCLEOTIDE SEQUENCE [LARGE SCALE GENOMIC DNA]</scope>
    <source>
        <strain evidence="2">cv. WU1-14</strain>
    </source>
</reference>
<organism evidence="1 2">
    <name type="scientific">Parasponia andersonii</name>
    <name type="common">Sponia andersonii</name>
    <dbReference type="NCBI Taxonomy" id="3476"/>
    <lineage>
        <taxon>Eukaryota</taxon>
        <taxon>Viridiplantae</taxon>
        <taxon>Streptophyta</taxon>
        <taxon>Embryophyta</taxon>
        <taxon>Tracheophyta</taxon>
        <taxon>Spermatophyta</taxon>
        <taxon>Magnoliopsida</taxon>
        <taxon>eudicotyledons</taxon>
        <taxon>Gunneridae</taxon>
        <taxon>Pentapetalae</taxon>
        <taxon>rosids</taxon>
        <taxon>fabids</taxon>
        <taxon>Rosales</taxon>
        <taxon>Cannabaceae</taxon>
        <taxon>Parasponia</taxon>
    </lineage>
</organism>
<accession>A0A2P5D0Q2</accession>
<evidence type="ECO:0000313" key="2">
    <source>
        <dbReference type="Proteomes" id="UP000237105"/>
    </source>
</evidence>
<gene>
    <name evidence="1" type="ORF">PanWU01x14_106700</name>
</gene>
<sequence length="90" mass="9909">MLGVTIKRRMYYMRNCVPLLRLASFAGFTFAELCNHYDFSAPGLHTCGLVARDERWNSSGFGLLKSNTGNAAFIEVVDAIGVAAMGSWRS</sequence>
<proteinExistence type="predicted"/>